<dbReference type="InterPro" id="IPR045385">
    <property type="entry name" value="DUF6526"/>
</dbReference>
<dbReference type="STRING" id="474950.SAMN05421771_1941"/>
<accession>A0A1I6M6F1</accession>
<evidence type="ECO:0000256" key="1">
    <source>
        <dbReference type="SAM" id="Phobius"/>
    </source>
</evidence>
<dbReference type="Pfam" id="PF20136">
    <property type="entry name" value="DUF6526"/>
    <property type="match status" value="1"/>
</dbReference>
<proteinExistence type="predicted"/>
<name>A0A1I6M6F1_9BACT</name>
<reference evidence="2 3" key="1">
    <citation type="submission" date="2016-10" db="EMBL/GenBank/DDBJ databases">
        <authorList>
            <person name="de Groot N.N."/>
        </authorList>
    </citation>
    <scope>NUCLEOTIDE SEQUENCE [LARGE SCALE GENOMIC DNA]</scope>
    <source>
        <strain evidence="2 3">DSM 21001</strain>
    </source>
</reference>
<keyword evidence="1" id="KW-1133">Transmembrane helix</keyword>
<sequence length="141" mass="16099">MPEQSAKSHASSDRLFMAIALILVINVIFACVRAFHVRDAYAIYQILVAVAFVILALRVRGYGTKNQDRIIRLEEQVRYARVLPEPILTRSAALTLDQYIGLRFACDTELAALVERTLAENLTRKQIKEAVTTWRPDHFRI</sequence>
<dbReference type="AlphaFoldDB" id="A0A1I6M6F1"/>
<keyword evidence="1" id="KW-0812">Transmembrane</keyword>
<organism evidence="2 3">
    <name type="scientific">Granulicella pectinivorans</name>
    <dbReference type="NCBI Taxonomy" id="474950"/>
    <lineage>
        <taxon>Bacteria</taxon>
        <taxon>Pseudomonadati</taxon>
        <taxon>Acidobacteriota</taxon>
        <taxon>Terriglobia</taxon>
        <taxon>Terriglobales</taxon>
        <taxon>Acidobacteriaceae</taxon>
        <taxon>Granulicella</taxon>
    </lineage>
</organism>
<dbReference type="EMBL" id="FOZL01000001">
    <property type="protein sequence ID" value="SFS11284.1"/>
    <property type="molecule type" value="Genomic_DNA"/>
</dbReference>
<keyword evidence="1" id="KW-0472">Membrane</keyword>
<feature type="transmembrane region" description="Helical" evidence="1">
    <location>
        <begin position="15"/>
        <end position="35"/>
    </location>
</feature>
<evidence type="ECO:0000313" key="2">
    <source>
        <dbReference type="EMBL" id="SFS11284.1"/>
    </source>
</evidence>
<protein>
    <submittedName>
        <fullName evidence="2">Uncharacterized protein</fullName>
    </submittedName>
</protein>
<keyword evidence="3" id="KW-1185">Reference proteome</keyword>
<gene>
    <name evidence="2" type="ORF">SAMN05421771_1941</name>
</gene>
<dbReference type="PROSITE" id="PS51257">
    <property type="entry name" value="PROKAR_LIPOPROTEIN"/>
    <property type="match status" value="1"/>
</dbReference>
<evidence type="ECO:0000313" key="3">
    <source>
        <dbReference type="Proteomes" id="UP000199024"/>
    </source>
</evidence>
<dbReference type="Proteomes" id="UP000199024">
    <property type="component" value="Unassembled WGS sequence"/>
</dbReference>
<dbReference type="OrthoDB" id="765463at2"/>
<dbReference type="RefSeq" id="WP_089838803.1">
    <property type="nucleotide sequence ID" value="NZ_FOZL01000001.1"/>
</dbReference>
<feature type="transmembrane region" description="Helical" evidence="1">
    <location>
        <begin position="41"/>
        <end position="59"/>
    </location>
</feature>